<dbReference type="RefSeq" id="WP_015797124.1">
    <property type="nucleotide sequence ID" value="NC_013131.1"/>
</dbReference>
<evidence type="ECO:0000313" key="3">
    <source>
        <dbReference type="Proteomes" id="UP000000851"/>
    </source>
</evidence>
<dbReference type="Pfam" id="PF12696">
    <property type="entry name" value="TraG-D_C"/>
    <property type="match status" value="1"/>
</dbReference>
<dbReference type="OrthoDB" id="3258326at2"/>
<protein>
    <submittedName>
        <fullName evidence="2">Type IV secretory pathway VirD4 protein-like protein</fullName>
    </submittedName>
</protein>
<evidence type="ECO:0000313" key="2">
    <source>
        <dbReference type="EMBL" id="ACU77399.1"/>
    </source>
</evidence>
<dbReference type="InParanoid" id="C7PYS7"/>
<sequence length="792" mass="85481">MSAPNSSLLGRWLLHPTDLFSLALASAEQSVCDWWLIGVPMLGTASCSALACWYLKQARRHRAVTDASARYVILKLPPEVEPGCAEAFWTHLHALLRPRWQGILDRQPHLAFEFLWSSEGLSLGVWVPPSISADVMATAAEAAWPGVYAQIVSPAPIPITAQASTCGRLRLAKPSYLPLKVKHTSDPLRPLLQAGRKLRPSESACVQILARPAAGRRVRQLQFQLNRFRARTFRDLGTMTPVSTFLDEWTPNAKPQTGPADPAHAAALRSAVTKTVGPLWAVEIRYAAGTESTGPDADKRTRSITESLASAFGVFAERNSWARHRLTGPPSALASRRMGRGDLLTVAELAGIAHLPLDADVVGVPRAGARSIAPPPEIPALSHGHKILGDADTSPIRPVSVAVPDARQHFHIMGATNSGKSTLMARMILDDVDARRGVLVLDPKGDLVGDLLDRLPLSAADRLVLIDPTDSGPPPCLNILAQGDPELTVDNLVGIFRRLFASSWGPRTDDVLRAACLTLLATARDRPPTLADVSQLLSDKVFRTARTASLAEGDHRMLDHFWTGFADLSAQSQAAITAPLQNKLRAFLLRRFVADVIAQPRSTIDLGRVLDGGICLVRLPKGVLGDDTMRLLGSFILAAAWHATTARAGRPEQARPDASVYLDEAHNFLNLPYSLEDMLAEARAYRVSFTLAHQNLAQLPTDLAEGISANARNKVFFTCSPQDARALAAHVGPLLGEHDLAHLDAFQAAARLTAKSAHVRAFTMRTRPAQPAIPGRADAIRAAVHAAARGRA</sequence>
<dbReference type="InterPro" id="IPR051162">
    <property type="entry name" value="T4SS_component"/>
</dbReference>
<dbReference type="PANTHER" id="PTHR30121">
    <property type="entry name" value="UNCHARACTERIZED PROTEIN YJGR-RELATED"/>
    <property type="match status" value="1"/>
</dbReference>
<dbReference type="STRING" id="479433.Caci_8580"/>
<name>C7PYS7_CATAD</name>
<dbReference type="AlphaFoldDB" id="C7PYS7"/>
<gene>
    <name evidence="2" type="ordered locus">Caci_8580</name>
</gene>
<keyword evidence="3" id="KW-1185">Reference proteome</keyword>
<reference evidence="2 3" key="1">
    <citation type="journal article" date="2009" name="Stand. Genomic Sci.">
        <title>Complete genome sequence of Catenulispora acidiphila type strain (ID 139908).</title>
        <authorList>
            <person name="Copeland A."/>
            <person name="Lapidus A."/>
            <person name="Glavina Del Rio T."/>
            <person name="Nolan M."/>
            <person name="Lucas S."/>
            <person name="Chen F."/>
            <person name="Tice H."/>
            <person name="Cheng J.F."/>
            <person name="Bruce D."/>
            <person name="Goodwin L."/>
            <person name="Pitluck S."/>
            <person name="Mikhailova N."/>
            <person name="Pati A."/>
            <person name="Ivanova N."/>
            <person name="Mavromatis K."/>
            <person name="Chen A."/>
            <person name="Palaniappan K."/>
            <person name="Chain P."/>
            <person name="Land M."/>
            <person name="Hauser L."/>
            <person name="Chang Y.J."/>
            <person name="Jeffries C.D."/>
            <person name="Chertkov O."/>
            <person name="Brettin T."/>
            <person name="Detter J.C."/>
            <person name="Han C."/>
            <person name="Ali Z."/>
            <person name="Tindall B.J."/>
            <person name="Goker M."/>
            <person name="Bristow J."/>
            <person name="Eisen J.A."/>
            <person name="Markowitz V."/>
            <person name="Hugenholtz P."/>
            <person name="Kyrpides N.C."/>
            <person name="Klenk H.P."/>
        </authorList>
    </citation>
    <scope>NUCLEOTIDE SEQUENCE [LARGE SCALE GENOMIC DNA]</scope>
    <source>
        <strain evidence="3">DSM 44928 / JCM 14897 / NBRC 102108 / NRRL B-24433 / ID139908</strain>
    </source>
</reference>
<feature type="domain" description="TraD/TraG TraM recognition site" evidence="1">
    <location>
        <begin position="660"/>
        <end position="732"/>
    </location>
</feature>
<dbReference type="Gene3D" id="3.40.50.300">
    <property type="entry name" value="P-loop containing nucleotide triphosphate hydrolases"/>
    <property type="match status" value="2"/>
</dbReference>
<dbReference type="KEGG" id="cai:Caci_8580"/>
<dbReference type="InterPro" id="IPR032689">
    <property type="entry name" value="TraG-D_C"/>
</dbReference>
<proteinExistence type="predicted"/>
<dbReference type="PANTHER" id="PTHR30121:SF6">
    <property type="entry name" value="SLR6007 PROTEIN"/>
    <property type="match status" value="1"/>
</dbReference>
<evidence type="ECO:0000259" key="1">
    <source>
        <dbReference type="Pfam" id="PF12696"/>
    </source>
</evidence>
<dbReference type="CDD" id="cd01127">
    <property type="entry name" value="TrwB_TraG_TraD_VirD4"/>
    <property type="match status" value="1"/>
</dbReference>
<dbReference type="HOGENOM" id="CLU_013918_1_0_11"/>
<dbReference type="EMBL" id="CP001700">
    <property type="protein sequence ID" value="ACU77399.1"/>
    <property type="molecule type" value="Genomic_DNA"/>
</dbReference>
<dbReference type="Proteomes" id="UP000000851">
    <property type="component" value="Chromosome"/>
</dbReference>
<dbReference type="InterPro" id="IPR027417">
    <property type="entry name" value="P-loop_NTPase"/>
</dbReference>
<accession>C7PYS7</accession>
<dbReference type="SUPFAM" id="SSF52540">
    <property type="entry name" value="P-loop containing nucleoside triphosphate hydrolases"/>
    <property type="match status" value="1"/>
</dbReference>
<organism evidence="2 3">
    <name type="scientific">Catenulispora acidiphila (strain DSM 44928 / JCM 14897 / NBRC 102108 / NRRL B-24433 / ID139908)</name>
    <dbReference type="NCBI Taxonomy" id="479433"/>
    <lineage>
        <taxon>Bacteria</taxon>
        <taxon>Bacillati</taxon>
        <taxon>Actinomycetota</taxon>
        <taxon>Actinomycetes</taxon>
        <taxon>Catenulisporales</taxon>
        <taxon>Catenulisporaceae</taxon>
        <taxon>Catenulispora</taxon>
    </lineage>
</organism>
<dbReference type="eggNOG" id="COG0433">
    <property type="taxonomic scope" value="Bacteria"/>
</dbReference>